<name>A0ABS0VXN6_9CORY</name>
<evidence type="ECO:0000259" key="1">
    <source>
        <dbReference type="PROSITE" id="PS51819"/>
    </source>
</evidence>
<protein>
    <recommendedName>
        <fullName evidence="1">VOC domain-containing protein</fullName>
    </recommendedName>
</protein>
<gene>
    <name evidence="2" type="ORF">JDV76_11200</name>
</gene>
<organism evidence="2 3">
    <name type="scientific">Corynebacterium marambiense</name>
    <dbReference type="NCBI Taxonomy" id="2765364"/>
    <lineage>
        <taxon>Bacteria</taxon>
        <taxon>Bacillati</taxon>
        <taxon>Actinomycetota</taxon>
        <taxon>Actinomycetes</taxon>
        <taxon>Mycobacteriales</taxon>
        <taxon>Corynebacteriaceae</taxon>
        <taxon>Corynebacterium</taxon>
    </lineage>
</organism>
<sequence>MKTTNLLRVGVVVTDLDAAMDSYRRIHGITDWDVSRVDAEQTSSAVSYGRTTSTTPGTWRAAVGTTWPAPAATGPGGGPARPVTFELIEPTGGESPFNEYLLTKGPGICFIRVLATGDDVAGHFGRLGVPAIYSADIGGSRRTFYDTRAALGGFLVEMVTGAAEPTADATDREPTGGVLPPLQGIHHFGVIVDNVLESLEAYRDIFGITRFECKTWQTGRGRLDDPQYRGEKVDHGYFTAQGTAGDFGFEIIQCKYGPSHYDREFSDIRGPGIHHMFSWMTTDEGEWQDTVAAMTEAGHGLCMGSPLRGHAAEFGYFDVFDALGGYLIEGVLRRRPPAPEYLRPDWVVDFGQQQ</sequence>
<evidence type="ECO:0000313" key="3">
    <source>
        <dbReference type="Proteomes" id="UP000625574"/>
    </source>
</evidence>
<dbReference type="InterPro" id="IPR037523">
    <property type="entry name" value="VOC_core"/>
</dbReference>
<dbReference type="SUPFAM" id="SSF54593">
    <property type="entry name" value="Glyoxalase/Bleomycin resistance protein/Dihydroxybiphenyl dioxygenase"/>
    <property type="match status" value="1"/>
</dbReference>
<keyword evidence="3" id="KW-1185">Reference proteome</keyword>
<dbReference type="PROSITE" id="PS51819">
    <property type="entry name" value="VOC"/>
    <property type="match status" value="1"/>
</dbReference>
<reference evidence="2 3" key="1">
    <citation type="submission" date="2020-12" db="EMBL/GenBank/DDBJ databases">
        <title>Genome public.</title>
        <authorList>
            <person name="Sun Q."/>
        </authorList>
    </citation>
    <scope>NUCLEOTIDE SEQUENCE [LARGE SCALE GENOMIC DNA]</scope>
    <source>
        <strain evidence="2 3">CCM 8864</strain>
    </source>
</reference>
<dbReference type="Proteomes" id="UP000625574">
    <property type="component" value="Unassembled WGS sequence"/>
</dbReference>
<feature type="domain" description="VOC" evidence="1">
    <location>
        <begin position="184"/>
        <end position="333"/>
    </location>
</feature>
<comment type="caution">
    <text evidence="2">The sequence shown here is derived from an EMBL/GenBank/DDBJ whole genome shotgun (WGS) entry which is preliminary data.</text>
</comment>
<proteinExistence type="predicted"/>
<dbReference type="EMBL" id="JAEIOT010000015">
    <property type="protein sequence ID" value="MBI9001523.1"/>
    <property type="molecule type" value="Genomic_DNA"/>
</dbReference>
<dbReference type="RefSeq" id="WP_198736975.1">
    <property type="nucleotide sequence ID" value="NZ_JAEIOT010000015.1"/>
</dbReference>
<dbReference type="Gene3D" id="3.10.180.10">
    <property type="entry name" value="2,3-Dihydroxybiphenyl 1,2-Dioxygenase, domain 1"/>
    <property type="match status" value="2"/>
</dbReference>
<evidence type="ECO:0000313" key="2">
    <source>
        <dbReference type="EMBL" id="MBI9001523.1"/>
    </source>
</evidence>
<accession>A0ABS0VXN6</accession>
<dbReference type="InterPro" id="IPR029068">
    <property type="entry name" value="Glyas_Bleomycin-R_OHBP_Dase"/>
</dbReference>